<protein>
    <submittedName>
        <fullName evidence="1">17502_t:CDS:1</fullName>
    </submittedName>
</protein>
<reference evidence="1 2" key="1">
    <citation type="submission" date="2021-06" db="EMBL/GenBank/DDBJ databases">
        <authorList>
            <person name="Kallberg Y."/>
            <person name="Tangrot J."/>
            <person name="Rosling A."/>
        </authorList>
    </citation>
    <scope>NUCLEOTIDE SEQUENCE [LARGE SCALE GENOMIC DNA]</scope>
    <source>
        <strain evidence="1 2">120-4 pot B 10/14</strain>
    </source>
</reference>
<dbReference type="Proteomes" id="UP000789901">
    <property type="component" value="Unassembled WGS sequence"/>
</dbReference>
<accession>A0ABN7XNM7</accession>
<evidence type="ECO:0000313" key="2">
    <source>
        <dbReference type="Proteomes" id="UP000789901"/>
    </source>
</evidence>
<feature type="non-terminal residue" evidence="1">
    <location>
        <position position="129"/>
    </location>
</feature>
<evidence type="ECO:0000313" key="1">
    <source>
        <dbReference type="EMBL" id="CAG8856936.1"/>
    </source>
</evidence>
<keyword evidence="2" id="KW-1185">Reference proteome</keyword>
<name>A0ABN7XNM7_GIGMA</name>
<gene>
    <name evidence="1" type="ORF">GMARGA_LOCUS45757</name>
</gene>
<dbReference type="EMBL" id="CAJVQB010165528">
    <property type="protein sequence ID" value="CAG8856936.1"/>
    <property type="molecule type" value="Genomic_DNA"/>
</dbReference>
<sequence length="129" mass="15580">DNFYEKMGKKQKERKMLMSQMRSYRHRTAPFNWTSLEDNFLKNEDHICQLANKLFFVTPHATGCERIWSTLGWYYGKCRTWLFLGKIENMQKLLAFYLANSKKELPYFFANNEEQDVEFPEEEALNIEE</sequence>
<organism evidence="1 2">
    <name type="scientific">Gigaspora margarita</name>
    <dbReference type="NCBI Taxonomy" id="4874"/>
    <lineage>
        <taxon>Eukaryota</taxon>
        <taxon>Fungi</taxon>
        <taxon>Fungi incertae sedis</taxon>
        <taxon>Mucoromycota</taxon>
        <taxon>Glomeromycotina</taxon>
        <taxon>Glomeromycetes</taxon>
        <taxon>Diversisporales</taxon>
        <taxon>Gigasporaceae</taxon>
        <taxon>Gigaspora</taxon>
    </lineage>
</organism>
<comment type="caution">
    <text evidence="1">The sequence shown here is derived from an EMBL/GenBank/DDBJ whole genome shotgun (WGS) entry which is preliminary data.</text>
</comment>
<proteinExistence type="predicted"/>
<feature type="non-terminal residue" evidence="1">
    <location>
        <position position="1"/>
    </location>
</feature>